<dbReference type="SUPFAM" id="SSF53067">
    <property type="entry name" value="Actin-like ATPase domain"/>
    <property type="match status" value="2"/>
</dbReference>
<dbReference type="PANTHER" id="PTHR32432:SF4">
    <property type="entry name" value="CELL DIVISION PROTEIN FTSA"/>
    <property type="match status" value="1"/>
</dbReference>
<comment type="function">
    <text evidence="5 6">Cell division protein that is involved in the assembly of the Z ring. May serve as a membrane anchor for the Z ring.</text>
</comment>
<dbReference type="Pfam" id="PF02491">
    <property type="entry name" value="SHS2_FTSA"/>
    <property type="match status" value="1"/>
</dbReference>
<dbReference type="GO" id="GO:0032153">
    <property type="term" value="C:cell division site"/>
    <property type="evidence" value="ECO:0007669"/>
    <property type="project" value="UniProtKB-UniRule"/>
</dbReference>
<feature type="compositionally biased region" description="Basic and acidic residues" evidence="7">
    <location>
        <begin position="452"/>
        <end position="467"/>
    </location>
</feature>
<dbReference type="InterPro" id="IPR003494">
    <property type="entry name" value="SHS2_FtsA"/>
</dbReference>
<dbReference type="HAMAP" id="MF_02033">
    <property type="entry name" value="FtsA"/>
    <property type="match status" value="1"/>
</dbReference>
<comment type="caution">
    <text evidence="9">The sequence shown here is derived from an EMBL/GenBank/DDBJ whole genome shotgun (WGS) entry which is preliminary data.</text>
</comment>
<reference evidence="9" key="2">
    <citation type="submission" date="2021-04" db="EMBL/GenBank/DDBJ databases">
        <authorList>
            <person name="Gilroy R."/>
        </authorList>
    </citation>
    <scope>NUCLEOTIDE SEQUENCE</scope>
    <source>
        <strain evidence="9">CHK118-2852</strain>
    </source>
</reference>
<feature type="region of interest" description="Disordered" evidence="7">
    <location>
        <begin position="384"/>
        <end position="467"/>
    </location>
</feature>
<reference evidence="9" key="1">
    <citation type="journal article" date="2021" name="PeerJ">
        <title>Extensive microbial diversity within the chicken gut microbiome revealed by metagenomics and culture.</title>
        <authorList>
            <person name="Gilroy R."/>
            <person name="Ravi A."/>
            <person name="Getino M."/>
            <person name="Pursley I."/>
            <person name="Horton D.L."/>
            <person name="Alikhan N.F."/>
            <person name="Baker D."/>
            <person name="Gharbi K."/>
            <person name="Hall N."/>
            <person name="Watson M."/>
            <person name="Adriaenssens E.M."/>
            <person name="Foster-Nyarko E."/>
            <person name="Jarju S."/>
            <person name="Secka A."/>
            <person name="Antonio M."/>
            <person name="Oren A."/>
            <person name="Chaudhuri R.R."/>
            <person name="La Ragione R."/>
            <person name="Hildebrand F."/>
            <person name="Pallen M.J."/>
        </authorList>
    </citation>
    <scope>NUCLEOTIDE SEQUENCE</scope>
    <source>
        <strain evidence="9">CHK118-2852</strain>
    </source>
</reference>
<evidence type="ECO:0000313" key="9">
    <source>
        <dbReference type="EMBL" id="HIZ92738.1"/>
    </source>
</evidence>
<evidence type="ECO:0000256" key="6">
    <source>
        <dbReference type="PIRNR" id="PIRNR003101"/>
    </source>
</evidence>
<comment type="similarity">
    <text evidence="5 6">Belongs to the FtsA/MreB family.</text>
</comment>
<dbReference type="InterPro" id="IPR050696">
    <property type="entry name" value="FtsA/MreB"/>
</dbReference>
<dbReference type="GO" id="GO:0009898">
    <property type="term" value="C:cytoplasmic side of plasma membrane"/>
    <property type="evidence" value="ECO:0007669"/>
    <property type="project" value="UniProtKB-UniRule"/>
</dbReference>
<dbReference type="InterPro" id="IPR043129">
    <property type="entry name" value="ATPase_NBD"/>
</dbReference>
<accession>A0A9D2KG02</accession>
<evidence type="ECO:0000259" key="8">
    <source>
        <dbReference type="SMART" id="SM00842"/>
    </source>
</evidence>
<keyword evidence="1 5" id="KW-1003">Cell membrane</keyword>
<dbReference type="Gene3D" id="3.30.420.40">
    <property type="match status" value="1"/>
</dbReference>
<feature type="compositionally biased region" description="Basic and acidic residues" evidence="7">
    <location>
        <begin position="398"/>
        <end position="445"/>
    </location>
</feature>
<dbReference type="Proteomes" id="UP000824108">
    <property type="component" value="Unassembled WGS sequence"/>
</dbReference>
<keyword evidence="3 5" id="KW-0472">Membrane</keyword>
<dbReference type="InterPro" id="IPR020823">
    <property type="entry name" value="Cell_div_FtsA"/>
</dbReference>
<feature type="domain" description="SHS2" evidence="8">
    <location>
        <begin position="7"/>
        <end position="192"/>
    </location>
</feature>
<dbReference type="NCBIfam" id="TIGR01174">
    <property type="entry name" value="ftsA"/>
    <property type="match status" value="1"/>
</dbReference>
<gene>
    <name evidence="5 9" type="primary">ftsA</name>
    <name evidence="9" type="ORF">H9807_11590</name>
</gene>
<evidence type="ECO:0000256" key="3">
    <source>
        <dbReference type="ARBA" id="ARBA00023136"/>
    </source>
</evidence>
<protein>
    <recommendedName>
        <fullName evidence="5 6">Cell division protein FtsA</fullName>
    </recommendedName>
</protein>
<organism evidence="9 10">
    <name type="scientific">Candidatus Bacteroides merdavium</name>
    <dbReference type="NCBI Taxonomy" id="2838472"/>
    <lineage>
        <taxon>Bacteria</taxon>
        <taxon>Pseudomonadati</taxon>
        <taxon>Bacteroidota</taxon>
        <taxon>Bacteroidia</taxon>
        <taxon>Bacteroidales</taxon>
        <taxon>Bacteroidaceae</taxon>
        <taxon>Bacteroides</taxon>
    </lineage>
</organism>
<proteinExistence type="inferred from homology"/>
<sequence length="467" mass="52183">MATTEFIAAIELSSSKISGIAGRRNSDGSIQVLAYATEEAASFIRKGAVYNIGKAAQALTTIINRLEDQLKSPIAKVYAGIGGQSLRTVKNTVSRTPETEVISQELIDTLCDENLAYPIVDMNILDVAPQEYKIDNNLYADPVGVTGKFITGQFLNIMARTSLKKNLELSFEQAKIELADLLTAPTALAQAVLTENELRSGCALVDLGADTTTVMVYKNNILRYLSVIPLGGNNITRDIATLKIEEEEAEKLKLNYGDVLYKEDEEAETPASCTTEDGQSILLTELNEIIGARTEEILANVWNQLQLSGYEDKLLSGIVLTGGTSNLRNIEGAMLKVCKMNKIRTATSVQDTIRGYNEQIKKNGTQNTLLALLIAGKENCCLQEESRHTQPEPSKPTDMFKDDEILKAQEEENRRKREEEEKRKREEEKRKKEEEKRKKEQEKKNKPSWFKSKIDTLTKELFDDDKM</sequence>
<evidence type="ECO:0000256" key="1">
    <source>
        <dbReference type="ARBA" id="ARBA00022475"/>
    </source>
</evidence>
<dbReference type="EMBL" id="DXAV01000094">
    <property type="protein sequence ID" value="HIZ92738.1"/>
    <property type="molecule type" value="Genomic_DNA"/>
</dbReference>
<evidence type="ECO:0000256" key="2">
    <source>
        <dbReference type="ARBA" id="ARBA00022618"/>
    </source>
</evidence>
<evidence type="ECO:0000256" key="4">
    <source>
        <dbReference type="ARBA" id="ARBA00023306"/>
    </source>
</evidence>
<dbReference type="AlphaFoldDB" id="A0A9D2KG02"/>
<evidence type="ECO:0000256" key="5">
    <source>
        <dbReference type="HAMAP-Rule" id="MF_02033"/>
    </source>
</evidence>
<keyword evidence="2 5" id="KW-0132">Cell division</keyword>
<evidence type="ECO:0000256" key="7">
    <source>
        <dbReference type="SAM" id="MobiDB-lite"/>
    </source>
</evidence>
<dbReference type="Pfam" id="PF14450">
    <property type="entry name" value="FtsA"/>
    <property type="match status" value="1"/>
</dbReference>
<dbReference type="SMART" id="SM00842">
    <property type="entry name" value="FtsA"/>
    <property type="match status" value="1"/>
</dbReference>
<evidence type="ECO:0000313" key="10">
    <source>
        <dbReference type="Proteomes" id="UP000824108"/>
    </source>
</evidence>
<comment type="subunit">
    <text evidence="5">Self-interacts. Interacts with FtsZ.</text>
</comment>
<keyword evidence="4 5" id="KW-0131">Cell cycle</keyword>
<dbReference type="PIRSF" id="PIRSF003101">
    <property type="entry name" value="FtsA"/>
    <property type="match status" value="1"/>
</dbReference>
<comment type="subcellular location">
    <subcellularLocation>
        <location evidence="5">Cell membrane</location>
        <topology evidence="5">Peripheral membrane protein</topology>
        <orientation evidence="5">Cytoplasmic side</orientation>
    </subcellularLocation>
    <text evidence="5">Localizes to the Z ring in an FtsZ-dependent manner. Targeted to the membrane through a conserved C-terminal amphipathic helix.</text>
</comment>
<dbReference type="PANTHER" id="PTHR32432">
    <property type="entry name" value="CELL DIVISION PROTEIN FTSA-RELATED"/>
    <property type="match status" value="1"/>
</dbReference>
<name>A0A9D2KG02_9BACE</name>
<dbReference type="GO" id="GO:0043093">
    <property type="term" value="P:FtsZ-dependent cytokinesis"/>
    <property type="evidence" value="ECO:0007669"/>
    <property type="project" value="UniProtKB-UniRule"/>
</dbReference>